<organism evidence="20 21">
    <name type="scientific">Paraphotobacterium marinum</name>
    <dbReference type="NCBI Taxonomy" id="1755811"/>
    <lineage>
        <taxon>Bacteria</taxon>
        <taxon>Pseudomonadati</taxon>
        <taxon>Pseudomonadota</taxon>
        <taxon>Gammaproteobacteria</taxon>
        <taxon>Vibrionales</taxon>
        <taxon>Vibrionaceae</taxon>
        <taxon>Paraphotobacterium</taxon>
    </lineage>
</organism>
<dbReference type="GO" id="GO:0005829">
    <property type="term" value="C:cytosol"/>
    <property type="evidence" value="ECO:0007669"/>
    <property type="project" value="TreeGrafter"/>
</dbReference>
<dbReference type="NCBIfam" id="NF004316">
    <property type="entry name" value="PRK05711.1"/>
    <property type="match status" value="1"/>
</dbReference>
<evidence type="ECO:0000256" key="4">
    <source>
        <dbReference type="ARBA" id="ARBA00022679"/>
    </source>
</evidence>
<evidence type="ECO:0000313" key="21">
    <source>
        <dbReference type="Proteomes" id="UP000242175"/>
    </source>
</evidence>
<dbReference type="CDD" id="cd06131">
    <property type="entry name" value="DNA_pol_III_epsilon_Ecoli_like"/>
    <property type="match status" value="1"/>
</dbReference>
<keyword evidence="10 18" id="KW-0269">Exonuclease</keyword>
<dbReference type="GO" id="GO:0003677">
    <property type="term" value="F:DNA binding"/>
    <property type="evidence" value="ECO:0007669"/>
    <property type="project" value="InterPro"/>
</dbReference>
<evidence type="ECO:0000256" key="12">
    <source>
        <dbReference type="ARBA" id="ARBA00022932"/>
    </source>
</evidence>
<evidence type="ECO:0000256" key="11">
    <source>
        <dbReference type="ARBA" id="ARBA00022842"/>
    </source>
</evidence>
<feature type="domain" description="Exonuclease" evidence="19">
    <location>
        <begin position="4"/>
        <end position="183"/>
    </location>
</feature>
<evidence type="ECO:0000256" key="14">
    <source>
        <dbReference type="ARBA" id="ARBA00049244"/>
    </source>
</evidence>
<keyword evidence="9 18" id="KW-0378">Hydrolase</keyword>
<evidence type="ECO:0000256" key="18">
    <source>
        <dbReference type="RuleBase" id="RU364087"/>
    </source>
</evidence>
<feature type="binding site" evidence="17">
    <location>
        <position position="166"/>
    </location>
    <ligand>
        <name>a divalent metal cation</name>
        <dbReference type="ChEBI" id="CHEBI:60240"/>
        <label>1</label>
        <note>catalytic</note>
    </ligand>
</feature>
<keyword evidence="12 18" id="KW-0239">DNA-directed DNA polymerase</keyword>
<evidence type="ECO:0000256" key="17">
    <source>
        <dbReference type="PIRSR" id="PIRSR606309-3"/>
    </source>
</evidence>
<evidence type="ECO:0000256" key="9">
    <source>
        <dbReference type="ARBA" id="ARBA00022801"/>
    </source>
</evidence>
<dbReference type="RefSeq" id="WP_089072709.1">
    <property type="nucleotide sequence ID" value="NZ_CP022355.1"/>
</dbReference>
<comment type="catalytic activity">
    <reaction evidence="14 18">
        <text>DNA(n) + a 2'-deoxyribonucleoside 5'-triphosphate = DNA(n+1) + diphosphate</text>
        <dbReference type="Rhea" id="RHEA:22508"/>
        <dbReference type="Rhea" id="RHEA-COMP:17339"/>
        <dbReference type="Rhea" id="RHEA-COMP:17340"/>
        <dbReference type="ChEBI" id="CHEBI:33019"/>
        <dbReference type="ChEBI" id="CHEBI:61560"/>
        <dbReference type="ChEBI" id="CHEBI:173112"/>
        <dbReference type="EC" id="2.7.7.7"/>
    </reaction>
</comment>
<dbReference type="FunFam" id="3.30.420.10:FF:000012">
    <property type="entry name" value="DNA polymerase III subunit epsilon"/>
    <property type="match status" value="1"/>
</dbReference>
<feature type="binding site" evidence="16">
    <location>
        <position position="59"/>
    </location>
    <ligand>
        <name>substrate</name>
    </ligand>
</feature>
<keyword evidence="5 18" id="KW-0548">Nucleotidyltransferase</keyword>
<comment type="subunit">
    <text evidence="18">DNA polymerase III contains a core (composed of alpha, epsilon and theta chains) that associates with a tau subunit. This core dimerizes to form the POLIII' complex. PolIII' associates with the gamma complex (composed of gamma, delta, delta', psi and chi chains) and with the beta chain to form the complete DNA polymerase III complex.</text>
</comment>
<dbReference type="Gene3D" id="3.30.420.10">
    <property type="entry name" value="Ribonuclease H-like superfamily/Ribonuclease H"/>
    <property type="match status" value="1"/>
</dbReference>
<evidence type="ECO:0000256" key="3">
    <source>
        <dbReference type="ARBA" id="ARBA00020352"/>
    </source>
</evidence>
<dbReference type="EC" id="2.7.7.7" evidence="2 18"/>
<dbReference type="NCBIfam" id="TIGR00573">
    <property type="entry name" value="dnaq"/>
    <property type="match status" value="1"/>
</dbReference>
<protein>
    <recommendedName>
        <fullName evidence="3 18">DNA polymerase III subunit epsilon</fullName>
        <ecNumber evidence="2 18">2.7.7.7</ecNumber>
    </recommendedName>
</protein>
<feature type="binding site" evidence="16">
    <location>
        <position position="11"/>
    </location>
    <ligand>
        <name>substrate</name>
    </ligand>
</feature>
<accession>A0A220VBT6</accession>
<evidence type="ECO:0000256" key="7">
    <source>
        <dbReference type="ARBA" id="ARBA00022722"/>
    </source>
</evidence>
<feature type="active site" description="Proton acceptor" evidence="15">
    <location>
        <position position="161"/>
    </location>
</feature>
<dbReference type="InterPro" id="IPR013520">
    <property type="entry name" value="Ribonucl_H"/>
</dbReference>
<dbReference type="InterPro" id="IPR012337">
    <property type="entry name" value="RNaseH-like_sf"/>
</dbReference>
<evidence type="ECO:0000256" key="1">
    <source>
        <dbReference type="ARBA" id="ARBA00001936"/>
    </source>
</evidence>
<keyword evidence="4 18" id="KW-0808">Transferase</keyword>
<keyword evidence="11 17" id="KW-0460">Magnesium</keyword>
<dbReference type="GO" id="GO:0008408">
    <property type="term" value="F:3'-5' exonuclease activity"/>
    <property type="evidence" value="ECO:0007669"/>
    <property type="project" value="TreeGrafter"/>
</dbReference>
<dbReference type="OrthoDB" id="9804290at2"/>
<comment type="cofactor">
    <cofactor evidence="17">
        <name>Mg(2+)</name>
        <dbReference type="ChEBI" id="CHEBI:18420"/>
    </cofactor>
    <cofactor evidence="17">
        <name>Mn(2+)</name>
        <dbReference type="ChEBI" id="CHEBI:29035"/>
    </cofactor>
    <text evidence="17">Binds 2 divalent metal cations. Magnesium or manganese.</text>
</comment>
<dbReference type="KEGG" id="pmai:CF386_01255"/>
<evidence type="ECO:0000256" key="5">
    <source>
        <dbReference type="ARBA" id="ARBA00022695"/>
    </source>
</evidence>
<evidence type="ECO:0000256" key="8">
    <source>
        <dbReference type="ARBA" id="ARBA00022723"/>
    </source>
</evidence>
<dbReference type="Proteomes" id="UP000242175">
    <property type="component" value="Chromosome large"/>
</dbReference>
<comment type="function">
    <text evidence="18">DNA polymerase III is a complex, multichain enzyme responsible for most of the replicative synthesis in bacteria. The epsilon subunit contain the editing function and is a proofreading 3'-5' exonuclease.</text>
</comment>
<dbReference type="SMART" id="SM00479">
    <property type="entry name" value="EXOIII"/>
    <property type="match status" value="1"/>
</dbReference>
<evidence type="ECO:0000259" key="19">
    <source>
        <dbReference type="SMART" id="SM00479"/>
    </source>
</evidence>
<dbReference type="EMBL" id="CP022355">
    <property type="protein sequence ID" value="ASK77799.1"/>
    <property type="molecule type" value="Genomic_DNA"/>
</dbReference>
<keyword evidence="6 18" id="KW-0235">DNA replication</keyword>
<dbReference type="PANTHER" id="PTHR30231">
    <property type="entry name" value="DNA POLYMERASE III SUBUNIT EPSILON"/>
    <property type="match status" value="1"/>
</dbReference>
<evidence type="ECO:0000256" key="6">
    <source>
        <dbReference type="ARBA" id="ARBA00022705"/>
    </source>
</evidence>
<gene>
    <name evidence="18" type="primary">dnaQ</name>
    <name evidence="20" type="ORF">CF386_01255</name>
</gene>
<dbReference type="InterPro" id="IPR006309">
    <property type="entry name" value="DnaQ_proteo"/>
</dbReference>
<keyword evidence="8 17" id="KW-0479">Metal-binding</keyword>
<feature type="binding site" evidence="17">
    <location>
        <position position="9"/>
    </location>
    <ligand>
        <name>a divalent metal cation</name>
        <dbReference type="ChEBI" id="CHEBI:60240"/>
        <label>1</label>
        <note>catalytic</note>
    </ligand>
</feature>
<dbReference type="InterPro" id="IPR036397">
    <property type="entry name" value="RNaseH_sf"/>
</dbReference>
<feature type="binding site" evidence="16">
    <location>
        <position position="166"/>
    </location>
    <ligand>
        <name>substrate</name>
    </ligand>
</feature>
<evidence type="ECO:0000256" key="16">
    <source>
        <dbReference type="PIRSR" id="PIRSR606309-2"/>
    </source>
</evidence>
<dbReference type="PANTHER" id="PTHR30231:SF41">
    <property type="entry name" value="DNA POLYMERASE III SUBUNIT EPSILON"/>
    <property type="match status" value="1"/>
</dbReference>
<dbReference type="GO" id="GO:0045004">
    <property type="term" value="P:DNA replication proofreading"/>
    <property type="evidence" value="ECO:0007669"/>
    <property type="project" value="TreeGrafter"/>
</dbReference>
<evidence type="ECO:0000256" key="2">
    <source>
        <dbReference type="ARBA" id="ARBA00012417"/>
    </source>
</evidence>
<dbReference type="AlphaFoldDB" id="A0A220VBT6"/>
<evidence type="ECO:0000256" key="10">
    <source>
        <dbReference type="ARBA" id="ARBA00022839"/>
    </source>
</evidence>
<feature type="binding site" evidence="16">
    <location>
        <position position="64"/>
    </location>
    <ligand>
        <name>substrate</name>
    </ligand>
</feature>
<sequence>MSDRIVILDTETTGMNKSGSQVSLGHNIIEIGAVEVINRKLTGNNFHVYIKPPRKIDREAIEVHGITDIFLDDKPFFKDVCGEFLQYLQNSEIVAHNAPFDLMFLNSEIQKVKCDKNFLLENTCKVTDSLMLAKKKYPGKRNNLDALCSRLGIDNSKRVQHGALLDSEILADVYLLLTGGQINLLFNNEINSNKHSEEYVFEELNSKIEIKFFLS</sequence>
<dbReference type="SUPFAM" id="SSF53098">
    <property type="entry name" value="Ribonuclease H-like"/>
    <property type="match status" value="1"/>
</dbReference>
<dbReference type="NCBIfam" id="TIGR01406">
    <property type="entry name" value="dnaQ_proteo"/>
    <property type="match status" value="1"/>
</dbReference>
<evidence type="ECO:0000256" key="13">
    <source>
        <dbReference type="ARBA" id="ARBA00023211"/>
    </source>
</evidence>
<comment type="cofactor">
    <cofactor evidence="1 18">
        <name>Mn(2+)</name>
        <dbReference type="ChEBI" id="CHEBI:29035"/>
    </cofactor>
</comment>
<keyword evidence="21" id="KW-1185">Reference proteome</keyword>
<reference evidence="20 21" key="1">
    <citation type="journal article" date="2016" name="Int. J. Syst. Evol. Microbiol.">
        <title>Paraphotobacterium marinum gen. nov., sp. nov., a member of the family Vibrionaceae, isolated from surface seawater.</title>
        <authorList>
            <person name="Huang Z."/>
            <person name="Dong C."/>
            <person name="Shao Z."/>
        </authorList>
    </citation>
    <scope>NUCLEOTIDE SEQUENCE [LARGE SCALE GENOMIC DNA]</scope>
    <source>
        <strain evidence="20 21">NSCS20N07D</strain>
    </source>
</reference>
<evidence type="ECO:0000313" key="20">
    <source>
        <dbReference type="EMBL" id="ASK77799.1"/>
    </source>
</evidence>
<dbReference type="InterPro" id="IPR006054">
    <property type="entry name" value="DnaQ"/>
</dbReference>
<evidence type="ECO:0000256" key="15">
    <source>
        <dbReference type="PIRSR" id="PIRSR606309-1"/>
    </source>
</evidence>
<feature type="binding site" evidence="17">
    <location>
        <position position="11"/>
    </location>
    <ligand>
        <name>a divalent metal cation</name>
        <dbReference type="ChEBI" id="CHEBI:60240"/>
        <label>1</label>
        <note>catalytic</note>
    </ligand>
</feature>
<dbReference type="GO" id="GO:0003887">
    <property type="term" value="F:DNA-directed DNA polymerase activity"/>
    <property type="evidence" value="ECO:0007669"/>
    <property type="project" value="UniProtKB-KW"/>
</dbReference>
<dbReference type="Pfam" id="PF00929">
    <property type="entry name" value="RNase_T"/>
    <property type="match status" value="1"/>
</dbReference>
<keyword evidence="13 17" id="KW-0464">Manganese</keyword>
<dbReference type="GO" id="GO:0046872">
    <property type="term" value="F:metal ion binding"/>
    <property type="evidence" value="ECO:0007669"/>
    <property type="project" value="UniProtKB-KW"/>
</dbReference>
<keyword evidence="7 18" id="KW-0540">Nuclease</keyword>
<name>A0A220VBT6_9GAMM</name>
<proteinExistence type="predicted"/>
<feature type="binding site" evidence="16">
    <location>
        <position position="9"/>
    </location>
    <ligand>
        <name>substrate</name>
    </ligand>
</feature>